<keyword evidence="1" id="KW-0812">Transmembrane</keyword>
<evidence type="ECO:0000256" key="2">
    <source>
        <dbReference type="SAM" id="SignalP"/>
    </source>
</evidence>
<dbReference type="Proteomes" id="UP000095094">
    <property type="component" value="Unassembled WGS sequence"/>
</dbReference>
<dbReference type="RefSeq" id="WP_069664355.1">
    <property type="nucleotide sequence ID" value="NZ_JBHUJJ010000001.1"/>
</dbReference>
<gene>
    <name evidence="3" type="ORF">BCR25_08890</name>
</gene>
<keyword evidence="1" id="KW-1133">Transmembrane helix</keyword>
<keyword evidence="2" id="KW-0732">Signal</keyword>
<proteinExistence type="predicted"/>
<organism evidence="3 4">
    <name type="scientific">Enterococcus termitis</name>
    <dbReference type="NCBI Taxonomy" id="332950"/>
    <lineage>
        <taxon>Bacteria</taxon>
        <taxon>Bacillati</taxon>
        <taxon>Bacillota</taxon>
        <taxon>Bacilli</taxon>
        <taxon>Lactobacillales</taxon>
        <taxon>Enterococcaceae</taxon>
        <taxon>Enterococcus</taxon>
    </lineage>
</organism>
<dbReference type="OrthoDB" id="2186681at2"/>
<keyword evidence="1" id="KW-0472">Membrane</keyword>
<evidence type="ECO:0000256" key="1">
    <source>
        <dbReference type="SAM" id="Phobius"/>
    </source>
</evidence>
<feature type="signal peptide" evidence="2">
    <location>
        <begin position="1"/>
        <end position="29"/>
    </location>
</feature>
<evidence type="ECO:0000313" key="4">
    <source>
        <dbReference type="Proteomes" id="UP000095094"/>
    </source>
</evidence>
<dbReference type="EMBL" id="MIJY01000043">
    <property type="protein sequence ID" value="OEG10574.1"/>
    <property type="molecule type" value="Genomic_DNA"/>
</dbReference>
<reference evidence="4" key="1">
    <citation type="submission" date="2016-09" db="EMBL/GenBank/DDBJ databases">
        <authorList>
            <person name="Gulvik C.A."/>
        </authorList>
    </citation>
    <scope>NUCLEOTIDE SEQUENCE [LARGE SCALE GENOMIC DNA]</scope>
    <source>
        <strain evidence="4">LMG 8895</strain>
    </source>
</reference>
<accession>A0A1E5GCY9</accession>
<evidence type="ECO:0008006" key="5">
    <source>
        <dbReference type="Google" id="ProtNLM"/>
    </source>
</evidence>
<protein>
    <recommendedName>
        <fullName evidence="5">Gram-positive cocci surface proteins LPxTG domain-containing protein</fullName>
    </recommendedName>
</protein>
<dbReference type="AlphaFoldDB" id="A0A1E5GCY9"/>
<keyword evidence="4" id="KW-1185">Reference proteome</keyword>
<evidence type="ECO:0000313" key="3">
    <source>
        <dbReference type="EMBL" id="OEG10574.1"/>
    </source>
</evidence>
<sequence>MKKKKQLFLHLLILSVCVSQILTVREGHAEEGKATVGFYDVTQKQTDQRFPKTGDQQETNRTMKLGIFILLIVSRMVAYRIQKNEERL</sequence>
<comment type="caution">
    <text evidence="3">The sequence shown here is derived from an EMBL/GenBank/DDBJ whole genome shotgun (WGS) entry which is preliminary data.</text>
</comment>
<name>A0A1E5GCY9_9ENTE</name>
<feature type="chain" id="PRO_5009177391" description="Gram-positive cocci surface proteins LPxTG domain-containing protein" evidence="2">
    <location>
        <begin position="30"/>
        <end position="88"/>
    </location>
</feature>
<feature type="transmembrane region" description="Helical" evidence="1">
    <location>
        <begin position="63"/>
        <end position="81"/>
    </location>
</feature>